<protein>
    <submittedName>
        <fullName evidence="2">Uncharacterized protein</fullName>
    </submittedName>
</protein>
<reference evidence="2" key="1">
    <citation type="submission" date="2020-01" db="EMBL/GenBank/DDBJ databases">
        <authorList>
            <person name="Meier V. D."/>
            <person name="Meier V D."/>
        </authorList>
    </citation>
    <scope>NUCLEOTIDE SEQUENCE</scope>
    <source>
        <strain evidence="2">HLG_WM_MAG_02</strain>
    </source>
</reference>
<evidence type="ECO:0000313" key="2">
    <source>
        <dbReference type="EMBL" id="CAA6812226.1"/>
    </source>
</evidence>
<dbReference type="EMBL" id="CACVAZ010000073">
    <property type="protein sequence ID" value="CAA6812226.1"/>
    <property type="molecule type" value="Genomic_DNA"/>
</dbReference>
<proteinExistence type="predicted"/>
<dbReference type="AlphaFoldDB" id="A0A6S6TBC6"/>
<keyword evidence="1" id="KW-1133">Transmembrane helix</keyword>
<evidence type="ECO:0000256" key="1">
    <source>
        <dbReference type="SAM" id="Phobius"/>
    </source>
</evidence>
<keyword evidence="1" id="KW-0812">Transmembrane</keyword>
<keyword evidence="1" id="KW-0472">Membrane</keyword>
<feature type="transmembrane region" description="Helical" evidence="1">
    <location>
        <begin position="12"/>
        <end position="29"/>
    </location>
</feature>
<accession>A0A6S6TBC6</accession>
<sequence length="47" mass="5703">MVYLYYKNYKLLLRLNSFLLIIVAIQKILNMKNFNFFDLKIESEGKV</sequence>
<name>A0A6S6TBC6_9BACT</name>
<gene>
    <name evidence="2" type="ORF">HELGO_WM15450</name>
</gene>
<organism evidence="2">
    <name type="scientific">uncultured Sulfurovum sp</name>
    <dbReference type="NCBI Taxonomy" id="269237"/>
    <lineage>
        <taxon>Bacteria</taxon>
        <taxon>Pseudomonadati</taxon>
        <taxon>Campylobacterota</taxon>
        <taxon>Epsilonproteobacteria</taxon>
        <taxon>Campylobacterales</taxon>
        <taxon>Sulfurovaceae</taxon>
        <taxon>Sulfurovum</taxon>
        <taxon>environmental samples</taxon>
    </lineage>
</organism>